<organism evidence="1 2">
    <name type="scientific">Pseudolactococcus laudensis</name>
    <dbReference type="NCBI Taxonomy" id="1494461"/>
    <lineage>
        <taxon>Bacteria</taxon>
        <taxon>Bacillati</taxon>
        <taxon>Bacillota</taxon>
        <taxon>Bacilli</taxon>
        <taxon>Lactobacillales</taxon>
        <taxon>Streptococcaceae</taxon>
        <taxon>Pseudolactococcus</taxon>
    </lineage>
</organism>
<dbReference type="GO" id="GO:0016020">
    <property type="term" value="C:membrane"/>
    <property type="evidence" value="ECO:0007669"/>
    <property type="project" value="InterPro"/>
</dbReference>
<accession>A0A7V8N2A7</accession>
<dbReference type="Gene3D" id="3.40.50.12580">
    <property type="match status" value="1"/>
</dbReference>
<keyword evidence="1" id="KW-0808">Transferase</keyword>
<dbReference type="InterPro" id="IPR043148">
    <property type="entry name" value="TagF_C"/>
</dbReference>
<dbReference type="AlphaFoldDB" id="A0A7V8N2A7"/>
<dbReference type="EMBL" id="JACBNY010000024">
    <property type="protein sequence ID" value="MBA0017418.1"/>
    <property type="molecule type" value="Genomic_DNA"/>
</dbReference>
<gene>
    <name evidence="1" type="ORF">HZR21_09935</name>
</gene>
<sequence length="483" mass="57149">MDYGHITHYEHIVTITFSNHDFPLNNSERIIQYERFDTNVYDVSFELVFSDILVYPKVPTRMLYNSELTDEYYLEHNESYGLVLKAFPAEDRHHLSFRPIFLSKDALCYYQELKKEYPNGRPVIGEKPILLVVEYPDKAQDNGWAFFSHVFENHKDEVDAYYIISKDSSDLDKLDIVEDRLVYYKSRRHIDLMTQATYLAHIDLSFYGLPILTDYTNLYILRMKKIFLQHGMMGVRDLLYTYRNRSFFTNKFVVSSQREKEIAIGMGYQESDVILSGLPRFDSLLSGNSPEKNDKVRKNILIMPTWRHGQECLLDEQFIETEFYQTFQKLISSDVLKDLVVSENLKVSFYLHRYFQHYRHLFKSDFVYIISENETTVQGLLRHNGVLITDYSSVGLDFSLQNRTVLYYQFDQLSELRENNDIANFLPGPIVDNESDLLNRLKKAVKNNQLDECYRSKRYDTLYAFDDLNASKRIYQAMMAIEK</sequence>
<dbReference type="Pfam" id="PF04464">
    <property type="entry name" value="Glyphos_transf"/>
    <property type="match status" value="1"/>
</dbReference>
<dbReference type="InterPro" id="IPR051612">
    <property type="entry name" value="Teichoic_Acid_Biosynth"/>
</dbReference>
<dbReference type="PANTHER" id="PTHR37316">
    <property type="entry name" value="TEICHOIC ACID GLYCEROL-PHOSPHATE PRIMASE"/>
    <property type="match status" value="1"/>
</dbReference>
<dbReference type="GeneID" id="303195838"/>
<name>A0A7V8N2A7_9LACT</name>
<keyword evidence="2" id="KW-1185">Reference proteome</keyword>
<comment type="caution">
    <text evidence="1">The sequence shown here is derived from an EMBL/GenBank/DDBJ whole genome shotgun (WGS) entry which is preliminary data.</text>
</comment>
<protein>
    <submittedName>
        <fullName evidence="1">CDP-glycerol glycerophosphotransferase family protein</fullName>
    </submittedName>
</protein>
<reference evidence="1 2" key="1">
    <citation type="submission" date="2020-07" db="EMBL/GenBank/DDBJ databases">
        <authorList>
            <person name="Hilgarth M."/>
            <person name="Werum V."/>
            <person name="Vogel R.F."/>
        </authorList>
    </citation>
    <scope>NUCLEOTIDE SEQUENCE [LARGE SCALE GENOMIC DNA]</scope>
    <source>
        <strain evidence="1 2">DSM 28961</strain>
    </source>
</reference>
<dbReference type="InterPro" id="IPR007554">
    <property type="entry name" value="Glycerophosphate_synth"/>
</dbReference>
<evidence type="ECO:0000313" key="2">
    <source>
        <dbReference type="Proteomes" id="UP000530186"/>
    </source>
</evidence>
<dbReference type="RefSeq" id="WP_180747507.1">
    <property type="nucleotide sequence ID" value="NZ_CBCRWQ010000027.1"/>
</dbReference>
<dbReference type="SUPFAM" id="SSF53756">
    <property type="entry name" value="UDP-Glycosyltransferase/glycogen phosphorylase"/>
    <property type="match status" value="1"/>
</dbReference>
<dbReference type="GO" id="GO:0047355">
    <property type="term" value="F:CDP-glycerol glycerophosphotransferase activity"/>
    <property type="evidence" value="ECO:0007669"/>
    <property type="project" value="InterPro"/>
</dbReference>
<evidence type="ECO:0000313" key="1">
    <source>
        <dbReference type="EMBL" id="MBA0017418.1"/>
    </source>
</evidence>
<proteinExistence type="predicted"/>
<dbReference type="PANTHER" id="PTHR37316:SF3">
    <property type="entry name" value="TEICHOIC ACID GLYCEROL-PHOSPHATE TRANSFERASE"/>
    <property type="match status" value="1"/>
</dbReference>
<dbReference type="Proteomes" id="UP000530186">
    <property type="component" value="Unassembled WGS sequence"/>
</dbReference>